<evidence type="ECO:0000256" key="1">
    <source>
        <dbReference type="SAM" id="MobiDB-lite"/>
    </source>
</evidence>
<proteinExistence type="predicted"/>
<keyword evidence="2" id="KW-0732">Signal</keyword>
<dbReference type="EMBL" id="NKCI01000170">
    <property type="protein sequence ID" value="RSL50002.1"/>
    <property type="molecule type" value="Genomic_DNA"/>
</dbReference>
<reference evidence="4 5" key="1">
    <citation type="submission" date="2017-06" db="EMBL/GenBank/DDBJ databases">
        <title>Comparative genomic analysis of Ambrosia Fusariam Clade fungi.</title>
        <authorList>
            <person name="Stajich J.E."/>
            <person name="Carrillo J."/>
            <person name="Kijimoto T."/>
            <person name="Eskalen A."/>
            <person name="O'Donnell K."/>
            <person name="Kasson M."/>
        </authorList>
    </citation>
    <scope>NUCLEOTIDE SEQUENCE [LARGE SCALE GENOMIC DNA]</scope>
    <source>
        <strain evidence="4 5">NRRL62584</strain>
    </source>
</reference>
<feature type="domain" description="Apple" evidence="3">
    <location>
        <begin position="128"/>
        <end position="209"/>
    </location>
</feature>
<dbReference type="InterPro" id="IPR003609">
    <property type="entry name" value="Pan_app"/>
</dbReference>
<dbReference type="AlphaFoldDB" id="A0A428PA97"/>
<organism evidence="4 5">
    <name type="scientific">Fusarium duplospermum</name>
    <dbReference type="NCBI Taxonomy" id="1325734"/>
    <lineage>
        <taxon>Eukaryota</taxon>
        <taxon>Fungi</taxon>
        <taxon>Dikarya</taxon>
        <taxon>Ascomycota</taxon>
        <taxon>Pezizomycotina</taxon>
        <taxon>Sordariomycetes</taxon>
        <taxon>Hypocreomycetidae</taxon>
        <taxon>Hypocreales</taxon>
        <taxon>Nectriaceae</taxon>
        <taxon>Fusarium</taxon>
        <taxon>Fusarium solani species complex</taxon>
    </lineage>
</organism>
<dbReference type="Proteomes" id="UP000288168">
    <property type="component" value="Unassembled WGS sequence"/>
</dbReference>
<dbReference type="OrthoDB" id="10561392at2759"/>
<dbReference type="SUPFAM" id="SSF57414">
    <property type="entry name" value="Hairpin loop containing domain-like"/>
    <property type="match status" value="1"/>
</dbReference>
<accession>A0A428PA97</accession>
<evidence type="ECO:0000313" key="5">
    <source>
        <dbReference type="Proteomes" id="UP000288168"/>
    </source>
</evidence>
<feature type="signal peptide" evidence="2">
    <location>
        <begin position="1"/>
        <end position="20"/>
    </location>
</feature>
<keyword evidence="5" id="KW-1185">Reference proteome</keyword>
<evidence type="ECO:0000259" key="3">
    <source>
        <dbReference type="PROSITE" id="PS50948"/>
    </source>
</evidence>
<dbReference type="Pfam" id="PF00024">
    <property type="entry name" value="PAN_1"/>
    <property type="match status" value="1"/>
</dbReference>
<dbReference type="STRING" id="1325734.A0A428PA97"/>
<feature type="region of interest" description="Disordered" evidence="1">
    <location>
        <begin position="47"/>
        <end position="81"/>
    </location>
</feature>
<gene>
    <name evidence="4" type="ORF">CEP54_012149</name>
</gene>
<feature type="chain" id="PRO_5019502353" description="Apple domain-containing protein" evidence="2">
    <location>
        <begin position="21"/>
        <end position="212"/>
    </location>
</feature>
<feature type="compositionally biased region" description="Low complexity" evidence="1">
    <location>
        <begin position="95"/>
        <end position="123"/>
    </location>
</feature>
<evidence type="ECO:0000313" key="4">
    <source>
        <dbReference type="EMBL" id="RSL50002.1"/>
    </source>
</evidence>
<protein>
    <recommendedName>
        <fullName evidence="3">Apple domain-containing protein</fullName>
    </recommendedName>
</protein>
<sequence>MAFKMIVGFVVALAAVGADALACRPDSSSVVLSFSTLTTSTPILETSSTTTVSSEELTTVSTETTASITSSSTEESTSASTTSIIIISTTTESRPISTAETTTTTTSITIPTSEEPTSSTTSSVPAPCPTEGLICGDDSYVRPRPGLKYTNIGVISVEACTAACREVADCYFFLINRGSKMCTLYTMSKQEAPLQKIRGATYIAYERGCFVC</sequence>
<dbReference type="Gene3D" id="3.50.4.10">
    <property type="entry name" value="Hepatocyte Growth Factor"/>
    <property type="match status" value="1"/>
</dbReference>
<evidence type="ECO:0000256" key="2">
    <source>
        <dbReference type="SAM" id="SignalP"/>
    </source>
</evidence>
<name>A0A428PA97_9HYPO</name>
<feature type="region of interest" description="Disordered" evidence="1">
    <location>
        <begin position="95"/>
        <end position="125"/>
    </location>
</feature>
<dbReference type="PROSITE" id="PS50948">
    <property type="entry name" value="PAN"/>
    <property type="match status" value="1"/>
</dbReference>
<comment type="caution">
    <text evidence="4">The sequence shown here is derived from an EMBL/GenBank/DDBJ whole genome shotgun (WGS) entry which is preliminary data.</text>
</comment>